<dbReference type="CDD" id="cd00761">
    <property type="entry name" value="Glyco_tranf_GTA_type"/>
    <property type="match status" value="1"/>
</dbReference>
<evidence type="ECO:0000259" key="1">
    <source>
        <dbReference type="Pfam" id="PF00535"/>
    </source>
</evidence>
<gene>
    <name evidence="2" type="ORF">EIW28_06720</name>
</gene>
<dbReference type="Proteomes" id="UP000277256">
    <property type="component" value="Unassembled WGS sequence"/>
</dbReference>
<dbReference type="GO" id="GO:0016740">
    <property type="term" value="F:transferase activity"/>
    <property type="evidence" value="ECO:0007669"/>
    <property type="project" value="UniProtKB-KW"/>
</dbReference>
<protein>
    <submittedName>
        <fullName evidence="2">Glycosyltransferase family 2 protein</fullName>
    </submittedName>
</protein>
<dbReference type="PANTHER" id="PTHR43685">
    <property type="entry name" value="GLYCOSYLTRANSFERASE"/>
    <property type="match status" value="1"/>
</dbReference>
<dbReference type="Gene3D" id="3.90.550.10">
    <property type="entry name" value="Spore Coat Polysaccharide Biosynthesis Protein SpsA, Chain A"/>
    <property type="match status" value="1"/>
</dbReference>
<reference evidence="2 3" key="1">
    <citation type="submission" date="2018-12" db="EMBL/GenBank/DDBJ databases">
        <title>Glycomyces sp. YIM 121974 draft genome.</title>
        <authorList>
            <person name="Li Q."/>
        </authorList>
    </citation>
    <scope>NUCLEOTIDE SEQUENCE [LARGE SCALE GENOMIC DNA]</scope>
    <source>
        <strain evidence="2 3">YIM 121974</strain>
    </source>
</reference>
<evidence type="ECO:0000313" key="2">
    <source>
        <dbReference type="EMBL" id="RRS00274.1"/>
    </source>
</evidence>
<dbReference type="SUPFAM" id="SSF53448">
    <property type="entry name" value="Nucleotide-diphospho-sugar transferases"/>
    <property type="match status" value="1"/>
</dbReference>
<sequence length="309" mass="33834">MTDWPSVGVVIPTHDRPQQMRAALRSVLTQFYPGELEVIVVFDRAKPAPGLEEELNGGSGEASKRPVRVVRNERTPGLAGARNTGITALETDLVAFLDDDDEWLPGKLTAQVAALGTEAELCTTAIEVDYRGRRNARLAQRSTVRHVDLLRSRMMMLHSSTFLFRRSALLGGLGLVAEDAPGSQNEDWDMLLRASRRRPIAHVDVPYALVNWAGSHFETRWDTKISSLRWILDRHPEIHGSPEGAARVYGQIACWHAAIGDRKEALRWALRATKANPGEPRAAVAAAAAAGIVGVPAVMAALHRRGRGI</sequence>
<comment type="caution">
    <text evidence="2">The sequence shown here is derived from an EMBL/GenBank/DDBJ whole genome shotgun (WGS) entry which is preliminary data.</text>
</comment>
<dbReference type="OrthoDB" id="153025at2"/>
<feature type="domain" description="Glycosyltransferase 2-like" evidence="1">
    <location>
        <begin position="9"/>
        <end position="169"/>
    </location>
</feature>
<dbReference type="RefSeq" id="WP_125246955.1">
    <property type="nucleotide sequence ID" value="NZ_RSEB01000002.1"/>
</dbReference>
<accession>A0A426V088</accession>
<proteinExistence type="predicted"/>
<dbReference type="Pfam" id="PF00535">
    <property type="entry name" value="Glycos_transf_2"/>
    <property type="match status" value="1"/>
</dbReference>
<keyword evidence="3" id="KW-1185">Reference proteome</keyword>
<dbReference type="InterPro" id="IPR050834">
    <property type="entry name" value="Glycosyltransf_2"/>
</dbReference>
<dbReference type="EMBL" id="RSEB01000002">
    <property type="protein sequence ID" value="RRS00274.1"/>
    <property type="molecule type" value="Genomic_DNA"/>
</dbReference>
<dbReference type="InterPro" id="IPR029044">
    <property type="entry name" value="Nucleotide-diphossugar_trans"/>
</dbReference>
<name>A0A426V088_9ACTN</name>
<dbReference type="InterPro" id="IPR001173">
    <property type="entry name" value="Glyco_trans_2-like"/>
</dbReference>
<evidence type="ECO:0000313" key="3">
    <source>
        <dbReference type="Proteomes" id="UP000277256"/>
    </source>
</evidence>
<dbReference type="AlphaFoldDB" id="A0A426V088"/>
<dbReference type="PANTHER" id="PTHR43685:SF2">
    <property type="entry name" value="GLYCOSYLTRANSFERASE 2-LIKE DOMAIN-CONTAINING PROTEIN"/>
    <property type="match status" value="1"/>
</dbReference>
<keyword evidence="2" id="KW-0808">Transferase</keyword>
<organism evidence="2 3">
    <name type="scientific">Glycomyces terrestris</name>
    <dbReference type="NCBI Taxonomy" id="2493553"/>
    <lineage>
        <taxon>Bacteria</taxon>
        <taxon>Bacillati</taxon>
        <taxon>Actinomycetota</taxon>
        <taxon>Actinomycetes</taxon>
        <taxon>Glycomycetales</taxon>
        <taxon>Glycomycetaceae</taxon>
        <taxon>Glycomyces</taxon>
    </lineage>
</organism>